<sequence>MPSKHVDDILYEIKELFIIPDLNCQLYSNAINLFLKSRTQYDLLAREPSAKYAVNDYIDLINRIKIIDEVPKGNKIERIAQVHQYLTSQISGEVIKKDQLWLRLVFIRIKKNLNNSLHQMII</sequence>
<dbReference type="Proteomes" id="UP001470230">
    <property type="component" value="Unassembled WGS sequence"/>
</dbReference>
<organism evidence="2 3">
    <name type="scientific">Tritrichomonas musculus</name>
    <dbReference type="NCBI Taxonomy" id="1915356"/>
    <lineage>
        <taxon>Eukaryota</taxon>
        <taxon>Metamonada</taxon>
        <taxon>Parabasalia</taxon>
        <taxon>Tritrichomonadida</taxon>
        <taxon>Tritrichomonadidae</taxon>
        <taxon>Tritrichomonas</taxon>
    </lineage>
</organism>
<proteinExistence type="predicted"/>
<reference evidence="2 3" key="1">
    <citation type="submission" date="2024-04" db="EMBL/GenBank/DDBJ databases">
        <title>Tritrichomonas musculus Genome.</title>
        <authorList>
            <person name="Alves-Ferreira E."/>
            <person name="Grigg M."/>
            <person name="Lorenzi H."/>
            <person name="Galac M."/>
        </authorList>
    </citation>
    <scope>NUCLEOTIDE SEQUENCE [LARGE SCALE GENOMIC DNA]</scope>
    <source>
        <strain evidence="2 3">EAF2021</strain>
    </source>
</reference>
<evidence type="ECO:0000313" key="1">
    <source>
        <dbReference type="EMBL" id="KAK8835333.1"/>
    </source>
</evidence>
<comment type="caution">
    <text evidence="2">The sequence shown here is derived from an EMBL/GenBank/DDBJ whole genome shotgun (WGS) entry which is preliminary data.</text>
</comment>
<protein>
    <submittedName>
        <fullName evidence="2">Uncharacterized protein</fullName>
    </submittedName>
</protein>
<accession>A0ABR2HUN7</accession>
<dbReference type="EMBL" id="JAPFFF010000023">
    <property type="protein sequence ID" value="KAK8852869.1"/>
    <property type="molecule type" value="Genomic_DNA"/>
</dbReference>
<evidence type="ECO:0000313" key="3">
    <source>
        <dbReference type="Proteomes" id="UP001470230"/>
    </source>
</evidence>
<dbReference type="EMBL" id="JAPFFF010000183">
    <property type="protein sequence ID" value="KAK8835333.1"/>
    <property type="molecule type" value="Genomic_DNA"/>
</dbReference>
<keyword evidence="3" id="KW-1185">Reference proteome</keyword>
<evidence type="ECO:0000313" key="2">
    <source>
        <dbReference type="EMBL" id="KAK8852869.1"/>
    </source>
</evidence>
<gene>
    <name evidence="1" type="ORF">M9Y10_013491</name>
    <name evidence="2" type="ORF">M9Y10_017861</name>
</gene>
<name>A0ABR2HUN7_9EUKA</name>